<gene>
    <name evidence="1" type="ORF">CPT_Shaeky_060</name>
</gene>
<accession>A0A873WE44</accession>
<evidence type="ECO:0000313" key="1">
    <source>
        <dbReference type="EMBL" id="QPB09747.1"/>
    </source>
</evidence>
<reference evidence="1" key="1">
    <citation type="submission" date="2020-07" db="EMBL/GenBank/DDBJ databases">
        <title>Complete genome sequence of Streptomyces phage Shaeky.</title>
        <authorList>
            <person name="Shodrock S.L."/>
            <person name="Higbee T."/>
            <person name="Clark J.D."/>
            <person name="Hernandez I."/>
            <person name="Liu M."/>
            <person name="Burrowes B."/>
        </authorList>
    </citation>
    <scope>NUCLEOTIDE SEQUENCE</scope>
</reference>
<protein>
    <submittedName>
        <fullName evidence="1">Uncharacterized protein</fullName>
    </submittedName>
</protein>
<dbReference type="Proteomes" id="UP000663581">
    <property type="component" value="Segment"/>
</dbReference>
<name>A0A873WE44_9CAUD</name>
<keyword evidence="2" id="KW-1185">Reference proteome</keyword>
<sequence length="70" mass="8209">MAANFTTPAAEGQFVILRYGNPVDDVFVGPGPMRDMYELCMFWNDCIDERNRKRSEWAEPERAYYIKRVA</sequence>
<dbReference type="EMBL" id="MT701595">
    <property type="protein sequence ID" value="QPB09747.1"/>
    <property type="molecule type" value="Genomic_DNA"/>
</dbReference>
<evidence type="ECO:0000313" key="2">
    <source>
        <dbReference type="Proteomes" id="UP000663581"/>
    </source>
</evidence>
<proteinExistence type="predicted"/>
<organism evidence="1 2">
    <name type="scientific">Streptomyces phage Shaeky</name>
    <dbReference type="NCBI Taxonomy" id="2767586"/>
    <lineage>
        <taxon>Viruses</taxon>
        <taxon>Duplodnaviria</taxon>
        <taxon>Heunggongvirae</taxon>
        <taxon>Uroviricota</taxon>
        <taxon>Caudoviricetes</taxon>
        <taxon>Colingsworthviridae</taxon>
        <taxon>Shaekyvirus</taxon>
        <taxon>Shaekyvirus shaeky</taxon>
    </lineage>
</organism>